<feature type="compositionally biased region" description="Acidic residues" evidence="1">
    <location>
        <begin position="153"/>
        <end position="178"/>
    </location>
</feature>
<feature type="compositionally biased region" description="Basic and acidic residues" evidence="1">
    <location>
        <begin position="140"/>
        <end position="152"/>
    </location>
</feature>
<evidence type="ECO:0000313" key="3">
    <source>
        <dbReference type="Proteomes" id="UP001151760"/>
    </source>
</evidence>
<evidence type="ECO:0000256" key="1">
    <source>
        <dbReference type="SAM" id="MobiDB-lite"/>
    </source>
</evidence>
<feature type="compositionally biased region" description="Acidic residues" evidence="1">
    <location>
        <begin position="126"/>
        <end position="138"/>
    </location>
</feature>
<dbReference type="Proteomes" id="UP001151760">
    <property type="component" value="Unassembled WGS sequence"/>
</dbReference>
<keyword evidence="3" id="KW-1185">Reference proteome</keyword>
<evidence type="ECO:0000313" key="2">
    <source>
        <dbReference type="EMBL" id="GJT82342.1"/>
    </source>
</evidence>
<organism evidence="2 3">
    <name type="scientific">Tanacetum coccineum</name>
    <dbReference type="NCBI Taxonomy" id="301880"/>
    <lineage>
        <taxon>Eukaryota</taxon>
        <taxon>Viridiplantae</taxon>
        <taxon>Streptophyta</taxon>
        <taxon>Embryophyta</taxon>
        <taxon>Tracheophyta</taxon>
        <taxon>Spermatophyta</taxon>
        <taxon>Magnoliopsida</taxon>
        <taxon>eudicotyledons</taxon>
        <taxon>Gunneridae</taxon>
        <taxon>Pentapetalae</taxon>
        <taxon>asterids</taxon>
        <taxon>campanulids</taxon>
        <taxon>Asterales</taxon>
        <taxon>Asteraceae</taxon>
        <taxon>Asteroideae</taxon>
        <taxon>Anthemideae</taxon>
        <taxon>Anthemidinae</taxon>
        <taxon>Tanacetum</taxon>
    </lineage>
</organism>
<reference evidence="2" key="2">
    <citation type="submission" date="2022-01" db="EMBL/GenBank/DDBJ databases">
        <authorList>
            <person name="Yamashiro T."/>
            <person name="Shiraishi A."/>
            <person name="Satake H."/>
            <person name="Nakayama K."/>
        </authorList>
    </citation>
    <scope>NUCLEOTIDE SEQUENCE</scope>
</reference>
<accession>A0ABQ5H554</accession>
<comment type="caution">
    <text evidence="2">The sequence shown here is derived from an EMBL/GenBank/DDBJ whole genome shotgun (WGS) entry which is preliminary data.</text>
</comment>
<proteinExistence type="predicted"/>
<sequence length="379" mass="42950">MYYPRFTKIVVNYVMEKDDPMFTTINVISRNEATQLYGAILPVTLTNEDIRNSESYKEYYAMASGTIPPKTKGSKKKANTDAIPKPKSSTAPKKKKSGTRKPKTSELENISEADLTRASNSKYRYDDDEEMTESDNDGNDFAHPKLTTHDDEIIHEDETDEDDSSISSSDEDESDNDVEGAKLQCELLKTLIVTLTPLDPDGQHRVLPVSSGLLLHMPESKQELFVDDIFDNRLKTLLSLIILYIYHGAILTRPPHRTLSSFKPQQIPIMTPATTTSSLLENLPNFASLFGFDHRLKALEENFSEFRQTNQYADALSSIPGTVDQYLANKMQEAVDVAVQLKYDRIQEETTSANQKFLESIDDEYEEIIKEQAKRKSPR</sequence>
<dbReference type="EMBL" id="BQNB010019158">
    <property type="protein sequence ID" value="GJT82342.1"/>
    <property type="molecule type" value="Genomic_DNA"/>
</dbReference>
<feature type="compositionally biased region" description="Basic residues" evidence="1">
    <location>
        <begin position="92"/>
        <end position="102"/>
    </location>
</feature>
<feature type="region of interest" description="Disordered" evidence="1">
    <location>
        <begin position="65"/>
        <end position="178"/>
    </location>
</feature>
<reference evidence="2" key="1">
    <citation type="journal article" date="2022" name="Int. J. Mol. Sci.">
        <title>Draft Genome of Tanacetum Coccineum: Genomic Comparison of Closely Related Tanacetum-Family Plants.</title>
        <authorList>
            <person name="Yamashiro T."/>
            <person name="Shiraishi A."/>
            <person name="Nakayama K."/>
            <person name="Satake H."/>
        </authorList>
    </citation>
    <scope>NUCLEOTIDE SEQUENCE</scope>
</reference>
<protein>
    <submittedName>
        <fullName evidence="2">Uncharacterized protein</fullName>
    </submittedName>
</protein>
<name>A0ABQ5H554_9ASTR</name>
<gene>
    <name evidence="2" type="ORF">Tco_1056684</name>
</gene>